<evidence type="ECO:0000259" key="3">
    <source>
        <dbReference type="PROSITE" id="PS50110"/>
    </source>
</evidence>
<dbReference type="Proteomes" id="UP000176854">
    <property type="component" value="Unassembled WGS sequence"/>
</dbReference>
<dbReference type="Pfam" id="PF00072">
    <property type="entry name" value="Response_reg"/>
    <property type="match status" value="1"/>
</dbReference>
<dbReference type="PROSITE" id="PS50110">
    <property type="entry name" value="RESPONSE_REGULATORY"/>
    <property type="match status" value="1"/>
</dbReference>
<dbReference type="STRING" id="1798373.A2154_03690"/>
<dbReference type="PANTHER" id="PTHR44591">
    <property type="entry name" value="STRESS RESPONSE REGULATOR PROTEIN 1"/>
    <property type="match status" value="1"/>
</dbReference>
<evidence type="ECO:0000313" key="5">
    <source>
        <dbReference type="Proteomes" id="UP000176854"/>
    </source>
</evidence>
<organism evidence="4 5">
    <name type="scientific">Candidatus Gottesmanbacteria bacterium RBG_16_43_7</name>
    <dbReference type="NCBI Taxonomy" id="1798373"/>
    <lineage>
        <taxon>Bacteria</taxon>
        <taxon>Candidatus Gottesmaniibacteriota</taxon>
    </lineage>
</organism>
<reference evidence="4 5" key="1">
    <citation type="journal article" date="2016" name="Nat. Commun.">
        <title>Thousands of microbial genomes shed light on interconnected biogeochemical processes in an aquifer system.</title>
        <authorList>
            <person name="Anantharaman K."/>
            <person name="Brown C.T."/>
            <person name="Hug L.A."/>
            <person name="Sharon I."/>
            <person name="Castelle C.J."/>
            <person name="Probst A.J."/>
            <person name="Thomas B.C."/>
            <person name="Singh A."/>
            <person name="Wilkins M.J."/>
            <person name="Karaoz U."/>
            <person name="Brodie E.L."/>
            <person name="Williams K.H."/>
            <person name="Hubbard S.S."/>
            <person name="Banfield J.F."/>
        </authorList>
    </citation>
    <scope>NUCLEOTIDE SEQUENCE [LARGE SCALE GENOMIC DNA]</scope>
</reference>
<gene>
    <name evidence="4" type="ORF">A2154_03690</name>
</gene>
<sequence length="122" mass="13727">MKTILVADDDEAILKIYSFMLRRVGYQVVTFVDGVTTYEYIQKNPPDLVLIDVMMPKLSGFEIIDRMKTDNALKSIPIIVITNLSENSISQTAINKGALKCLIKDQMVPKQIVAEIQKIVPL</sequence>
<keyword evidence="1 2" id="KW-0597">Phosphoprotein</keyword>
<dbReference type="InterPro" id="IPR050595">
    <property type="entry name" value="Bact_response_regulator"/>
</dbReference>
<protein>
    <recommendedName>
        <fullName evidence="3">Response regulatory domain-containing protein</fullName>
    </recommendedName>
</protein>
<feature type="domain" description="Response regulatory" evidence="3">
    <location>
        <begin position="3"/>
        <end position="119"/>
    </location>
</feature>
<dbReference type="EMBL" id="MFJC01000036">
    <property type="protein sequence ID" value="OGG08948.1"/>
    <property type="molecule type" value="Genomic_DNA"/>
</dbReference>
<dbReference type="InterPro" id="IPR011006">
    <property type="entry name" value="CheY-like_superfamily"/>
</dbReference>
<dbReference type="SUPFAM" id="SSF52172">
    <property type="entry name" value="CheY-like"/>
    <property type="match status" value="1"/>
</dbReference>
<comment type="caution">
    <text evidence="4">The sequence shown here is derived from an EMBL/GenBank/DDBJ whole genome shotgun (WGS) entry which is preliminary data.</text>
</comment>
<proteinExistence type="predicted"/>
<evidence type="ECO:0000256" key="2">
    <source>
        <dbReference type="PROSITE-ProRule" id="PRU00169"/>
    </source>
</evidence>
<evidence type="ECO:0000256" key="1">
    <source>
        <dbReference type="ARBA" id="ARBA00022553"/>
    </source>
</evidence>
<name>A0A1F5Z904_9BACT</name>
<dbReference type="SMART" id="SM00448">
    <property type="entry name" value="REC"/>
    <property type="match status" value="1"/>
</dbReference>
<evidence type="ECO:0000313" key="4">
    <source>
        <dbReference type="EMBL" id="OGG08948.1"/>
    </source>
</evidence>
<dbReference type="PANTHER" id="PTHR44591:SF3">
    <property type="entry name" value="RESPONSE REGULATORY DOMAIN-CONTAINING PROTEIN"/>
    <property type="match status" value="1"/>
</dbReference>
<dbReference type="Gene3D" id="3.40.50.2300">
    <property type="match status" value="1"/>
</dbReference>
<dbReference type="InterPro" id="IPR001789">
    <property type="entry name" value="Sig_transdc_resp-reg_receiver"/>
</dbReference>
<dbReference type="GO" id="GO:0000160">
    <property type="term" value="P:phosphorelay signal transduction system"/>
    <property type="evidence" value="ECO:0007669"/>
    <property type="project" value="InterPro"/>
</dbReference>
<accession>A0A1F5Z904</accession>
<feature type="modified residue" description="4-aspartylphosphate" evidence="2">
    <location>
        <position position="52"/>
    </location>
</feature>
<dbReference type="AlphaFoldDB" id="A0A1F5Z904"/>